<feature type="active site" description="Proton donor/acceptor" evidence="5">
    <location>
        <position position="137"/>
    </location>
</feature>
<feature type="binding site" evidence="5">
    <location>
        <position position="209"/>
    </location>
    <ligand>
        <name>substrate</name>
    </ligand>
</feature>
<name>A0A1F8FCN2_9BACT</name>
<feature type="binding site" evidence="5">
    <location>
        <position position="202"/>
    </location>
    <ligand>
        <name>substrate</name>
    </ligand>
</feature>
<sequence>MEKNSRIYVAGHLGLVGSAIIRRLFMDSYTNVITRTRQQLDLTDQLAVNEFFNLERPDYVFLAAALVGGIQANNTRRGEFFYQNMQIQLNVIDAARKTRAKKLIYLGSNCIYPKLCSQPMKEEYLLTGLVEPTNEPYAIAKIVGIKMCESYNRQYGTNFIAAMPASIYGPGDHFDEQAHVLGSLIRKFHEAKVSGHSTVTLWGTGSPLREFIYADDAVDGIMYLMENFNPGNEDNELGRMFINLGSGTELSIKDLAQIIADIIGFRGNVKWDTSKPDGISRKLLDNTRMSELGWQPKTMFSEGLRKTYEAYITLIGQNT</sequence>
<dbReference type="PANTHER" id="PTHR43238:SF1">
    <property type="entry name" value="GDP-L-FUCOSE SYNTHASE"/>
    <property type="match status" value="1"/>
</dbReference>
<dbReference type="HAMAP" id="MF_00956">
    <property type="entry name" value="GDP_fucose_synth"/>
    <property type="match status" value="1"/>
</dbReference>
<dbReference type="InterPro" id="IPR001509">
    <property type="entry name" value="Epimerase_deHydtase"/>
</dbReference>
<comment type="similarity">
    <text evidence="1 5">Belongs to the NAD(P)-dependent epimerase/dehydratase family. Fucose synthase subfamily.</text>
</comment>
<keyword evidence="3 5" id="KW-0560">Oxidoreductase</keyword>
<dbReference type="CDD" id="cd05239">
    <property type="entry name" value="GDP_FS_SDR_e"/>
    <property type="match status" value="1"/>
</dbReference>
<evidence type="ECO:0000259" key="6">
    <source>
        <dbReference type="Pfam" id="PF01370"/>
    </source>
</evidence>
<evidence type="ECO:0000256" key="3">
    <source>
        <dbReference type="ARBA" id="ARBA00023002"/>
    </source>
</evidence>
<dbReference type="GO" id="GO:0016853">
    <property type="term" value="F:isomerase activity"/>
    <property type="evidence" value="ECO:0007669"/>
    <property type="project" value="UniProtKB-KW"/>
</dbReference>
<accession>A0A1F8FCN2</accession>
<dbReference type="UniPathway" id="UPA00128">
    <property type="reaction ID" value="UER00191"/>
</dbReference>
<feature type="binding site" evidence="5">
    <location>
        <position position="277"/>
    </location>
    <ligand>
        <name>substrate</name>
    </ligand>
</feature>
<organism evidence="7 8">
    <name type="scientific">Candidatus Yanofskybacteria bacterium RIFCSPHIGHO2_02_FULL_39_10</name>
    <dbReference type="NCBI Taxonomy" id="1802674"/>
    <lineage>
        <taxon>Bacteria</taxon>
        <taxon>Candidatus Yanofskyibacteriota</taxon>
    </lineage>
</organism>
<dbReference type="Proteomes" id="UP000178908">
    <property type="component" value="Unassembled WGS sequence"/>
</dbReference>
<dbReference type="InterPro" id="IPR028614">
    <property type="entry name" value="GDP_fucose/colitose_synth"/>
</dbReference>
<dbReference type="EMBL" id="MGJO01000006">
    <property type="protein sequence ID" value="OGN10006.1"/>
    <property type="molecule type" value="Genomic_DNA"/>
</dbReference>
<feature type="site" description="Important for catalytic activity" evidence="5">
    <location>
        <position position="110"/>
    </location>
</feature>
<evidence type="ECO:0000256" key="4">
    <source>
        <dbReference type="ARBA" id="ARBA00023235"/>
    </source>
</evidence>
<dbReference type="PANTHER" id="PTHR43238">
    <property type="entry name" value="GDP-L-FUCOSE SYNTHASE"/>
    <property type="match status" value="1"/>
</dbReference>
<dbReference type="Gene3D" id="3.90.25.10">
    <property type="entry name" value="UDP-galactose 4-epimerase, domain 1"/>
    <property type="match status" value="1"/>
</dbReference>
<protein>
    <recommendedName>
        <fullName evidence="5">GDP-L-fucose synthase</fullName>
        <ecNumber evidence="5">1.1.1.271</ecNumber>
    </recommendedName>
    <alternativeName>
        <fullName evidence="5">GDP-4-keto-6-deoxy-D-mannose-3,5-epimerase-4-reductase</fullName>
    </alternativeName>
</protein>
<comment type="catalytic activity">
    <reaction evidence="5">
        <text>GDP-beta-L-fucose + NADP(+) = GDP-4-dehydro-alpha-D-rhamnose + NADPH + H(+)</text>
        <dbReference type="Rhea" id="RHEA:18885"/>
        <dbReference type="ChEBI" id="CHEBI:15378"/>
        <dbReference type="ChEBI" id="CHEBI:57273"/>
        <dbReference type="ChEBI" id="CHEBI:57783"/>
        <dbReference type="ChEBI" id="CHEBI:57964"/>
        <dbReference type="ChEBI" id="CHEBI:58349"/>
        <dbReference type="EC" id="1.1.1.271"/>
    </reaction>
</comment>
<evidence type="ECO:0000256" key="5">
    <source>
        <dbReference type="HAMAP-Rule" id="MF_00956"/>
    </source>
</evidence>
<keyword evidence="2 5" id="KW-0521">NADP</keyword>
<dbReference type="InterPro" id="IPR036291">
    <property type="entry name" value="NAD(P)-bd_dom_sf"/>
</dbReference>
<evidence type="ECO:0000313" key="7">
    <source>
        <dbReference type="EMBL" id="OGN10006.1"/>
    </source>
</evidence>
<evidence type="ECO:0000256" key="1">
    <source>
        <dbReference type="ARBA" id="ARBA00005959"/>
    </source>
</evidence>
<comment type="function">
    <text evidence="5">Catalyzes the two-step NADP-dependent conversion of GDP-4-dehydro-6-deoxy-D-mannose to GDP-fucose, involving an epimerase and a reductase reaction.</text>
</comment>
<feature type="binding site" evidence="5">
    <location>
        <position position="141"/>
    </location>
    <ligand>
        <name>NADP(+)</name>
        <dbReference type="ChEBI" id="CHEBI:58349"/>
    </ligand>
</feature>
<feature type="site" description="Important for catalytic activity" evidence="5">
    <location>
        <position position="108"/>
    </location>
</feature>
<comment type="caution">
    <text evidence="7">The sequence shown here is derived from an EMBL/GenBank/DDBJ whole genome shotgun (WGS) entry which is preliminary data.</text>
</comment>
<dbReference type="Gene3D" id="3.40.50.720">
    <property type="entry name" value="NAD(P)-binding Rossmann-like Domain"/>
    <property type="match status" value="1"/>
</dbReference>
<keyword evidence="5" id="KW-0511">Multifunctional enzyme</keyword>
<dbReference type="Pfam" id="PF01370">
    <property type="entry name" value="Epimerase"/>
    <property type="match status" value="1"/>
</dbReference>
<feature type="domain" description="NAD-dependent epimerase/dehydratase" evidence="6">
    <location>
        <begin position="7"/>
        <end position="232"/>
    </location>
</feature>
<dbReference type="GO" id="GO:0042351">
    <property type="term" value="P:'de novo' GDP-L-fucose biosynthetic process"/>
    <property type="evidence" value="ECO:0007669"/>
    <property type="project" value="UniProtKB-UniRule"/>
</dbReference>
<dbReference type="SUPFAM" id="SSF51735">
    <property type="entry name" value="NAD(P)-binding Rossmann-fold domains"/>
    <property type="match status" value="1"/>
</dbReference>
<keyword evidence="4 5" id="KW-0413">Isomerase</keyword>
<dbReference type="GO" id="GO:0070401">
    <property type="term" value="F:NADP+ binding"/>
    <property type="evidence" value="ECO:0007669"/>
    <property type="project" value="UniProtKB-UniRule"/>
</dbReference>
<dbReference type="AlphaFoldDB" id="A0A1F8FCN2"/>
<gene>
    <name evidence="5" type="primary">fcl</name>
    <name evidence="7" type="ORF">A3C61_00415</name>
</gene>
<feature type="binding site" evidence="5">
    <location>
        <position position="187"/>
    </location>
    <ligand>
        <name>substrate</name>
    </ligand>
</feature>
<evidence type="ECO:0000256" key="2">
    <source>
        <dbReference type="ARBA" id="ARBA00022857"/>
    </source>
</evidence>
<proteinExistence type="inferred from homology"/>
<reference evidence="7 8" key="1">
    <citation type="journal article" date="2016" name="Nat. Commun.">
        <title>Thousands of microbial genomes shed light on interconnected biogeochemical processes in an aquifer system.</title>
        <authorList>
            <person name="Anantharaman K."/>
            <person name="Brown C.T."/>
            <person name="Hug L.A."/>
            <person name="Sharon I."/>
            <person name="Castelle C.J."/>
            <person name="Probst A.J."/>
            <person name="Thomas B.C."/>
            <person name="Singh A."/>
            <person name="Wilkins M.J."/>
            <person name="Karaoz U."/>
            <person name="Brodie E.L."/>
            <person name="Williams K.H."/>
            <person name="Hubbard S.S."/>
            <person name="Banfield J.F."/>
        </authorList>
    </citation>
    <scope>NUCLEOTIDE SEQUENCE [LARGE SCALE GENOMIC DNA]</scope>
</reference>
<dbReference type="GO" id="GO:0050577">
    <property type="term" value="F:GDP-L-fucose synthase activity"/>
    <property type="evidence" value="ECO:0007669"/>
    <property type="project" value="UniProtKB-UniRule"/>
</dbReference>
<comment type="pathway">
    <text evidence="5">Nucleotide-sugar biosynthesis; GDP-L-fucose biosynthesis via de novo pathway; GDP-L-fucose from GDP-alpha-D-mannose: step 2/2.</text>
</comment>
<evidence type="ECO:0000313" key="8">
    <source>
        <dbReference type="Proteomes" id="UP000178908"/>
    </source>
</evidence>
<feature type="binding site" evidence="5">
    <location>
        <begin position="11"/>
        <end position="17"/>
    </location>
    <ligand>
        <name>NADP(+)</name>
        <dbReference type="ChEBI" id="CHEBI:58349"/>
    </ligand>
</feature>
<dbReference type="EC" id="1.1.1.271" evidence="5"/>
<feature type="binding site" evidence="5">
    <location>
        <position position="179"/>
    </location>
    <ligand>
        <name>NADP(+)</name>
        <dbReference type="ChEBI" id="CHEBI:58349"/>
    </ligand>
</feature>
<comment type="caution">
    <text evidence="5">Lacks conserved residue(s) required for the propagation of feature annotation.</text>
</comment>